<dbReference type="EMBL" id="JBHMBW010000108">
    <property type="protein sequence ID" value="MFB9631843.1"/>
    <property type="molecule type" value="Genomic_DNA"/>
</dbReference>
<evidence type="ECO:0000256" key="1">
    <source>
        <dbReference type="ARBA" id="ARBA00009013"/>
    </source>
</evidence>
<dbReference type="InterPro" id="IPR036513">
    <property type="entry name" value="STAS_dom_sf"/>
</dbReference>
<name>A0ABV5SJG6_9ACTN</name>
<comment type="caution">
    <text evidence="4">The sequence shown here is derived from an EMBL/GenBank/DDBJ whole genome shotgun (WGS) entry which is preliminary data.</text>
</comment>
<dbReference type="Pfam" id="PF13466">
    <property type="entry name" value="STAS_2"/>
    <property type="match status" value="1"/>
</dbReference>
<reference evidence="4 5" key="1">
    <citation type="submission" date="2024-09" db="EMBL/GenBank/DDBJ databases">
        <authorList>
            <person name="Sun Q."/>
            <person name="Mori K."/>
        </authorList>
    </citation>
    <scope>NUCLEOTIDE SEQUENCE [LARGE SCALE GENOMIC DNA]</scope>
    <source>
        <strain evidence="4 5">JCM 3143</strain>
    </source>
</reference>
<dbReference type="PROSITE" id="PS50801">
    <property type="entry name" value="STAS"/>
    <property type="match status" value="1"/>
</dbReference>
<sequence>MNGTAKVTVCGEVDVATAPPLEDLLIGTMNGPSSTIEVDLGDVSFMDVSGLTALIRADDRARDVGAHLYLSRVPERVARLLRIFDLDHRFSILA</sequence>
<dbReference type="RefSeq" id="WP_344993820.1">
    <property type="nucleotide sequence ID" value="NZ_BAAAXV010000008.1"/>
</dbReference>
<dbReference type="InterPro" id="IPR003658">
    <property type="entry name" value="Anti-sigma_ant"/>
</dbReference>
<evidence type="ECO:0000313" key="5">
    <source>
        <dbReference type="Proteomes" id="UP001589532"/>
    </source>
</evidence>
<organism evidence="4 5">
    <name type="scientific">Nonomuraea helvata</name>
    <dbReference type="NCBI Taxonomy" id="37484"/>
    <lineage>
        <taxon>Bacteria</taxon>
        <taxon>Bacillati</taxon>
        <taxon>Actinomycetota</taxon>
        <taxon>Actinomycetes</taxon>
        <taxon>Streptosporangiales</taxon>
        <taxon>Streptosporangiaceae</taxon>
        <taxon>Nonomuraea</taxon>
    </lineage>
</organism>
<comment type="similarity">
    <text evidence="1 2">Belongs to the anti-sigma-factor antagonist family.</text>
</comment>
<dbReference type="InterPro" id="IPR002645">
    <property type="entry name" value="STAS_dom"/>
</dbReference>
<evidence type="ECO:0000313" key="4">
    <source>
        <dbReference type="EMBL" id="MFB9631843.1"/>
    </source>
</evidence>
<proteinExistence type="inferred from homology"/>
<dbReference type="Gene3D" id="3.30.750.24">
    <property type="entry name" value="STAS domain"/>
    <property type="match status" value="1"/>
</dbReference>
<keyword evidence="5" id="KW-1185">Reference proteome</keyword>
<feature type="domain" description="STAS" evidence="3">
    <location>
        <begin position="1"/>
        <end position="94"/>
    </location>
</feature>
<dbReference type="PANTHER" id="PTHR33495">
    <property type="entry name" value="ANTI-SIGMA FACTOR ANTAGONIST TM_1081-RELATED-RELATED"/>
    <property type="match status" value="1"/>
</dbReference>
<evidence type="ECO:0000256" key="2">
    <source>
        <dbReference type="RuleBase" id="RU003749"/>
    </source>
</evidence>
<gene>
    <name evidence="4" type="ORF">ACFFSA_53040</name>
</gene>
<dbReference type="CDD" id="cd07043">
    <property type="entry name" value="STAS_anti-anti-sigma_factors"/>
    <property type="match status" value="1"/>
</dbReference>
<dbReference type="Proteomes" id="UP001589532">
    <property type="component" value="Unassembled WGS sequence"/>
</dbReference>
<evidence type="ECO:0000259" key="3">
    <source>
        <dbReference type="PROSITE" id="PS50801"/>
    </source>
</evidence>
<accession>A0ABV5SJG6</accession>
<dbReference type="PANTHER" id="PTHR33495:SF2">
    <property type="entry name" value="ANTI-SIGMA FACTOR ANTAGONIST TM_1081-RELATED"/>
    <property type="match status" value="1"/>
</dbReference>
<dbReference type="SUPFAM" id="SSF52091">
    <property type="entry name" value="SpoIIaa-like"/>
    <property type="match status" value="1"/>
</dbReference>
<dbReference type="InterPro" id="IPR058548">
    <property type="entry name" value="MlaB-like_STAS"/>
</dbReference>
<dbReference type="NCBIfam" id="TIGR00377">
    <property type="entry name" value="ant_ant_sig"/>
    <property type="match status" value="1"/>
</dbReference>
<protein>
    <recommendedName>
        <fullName evidence="2">Anti-sigma factor antagonist</fullName>
    </recommendedName>
</protein>